<gene>
    <name evidence="2" type="ORF">GS441_18830</name>
    <name evidence="3" type="ORF">GS882_08345</name>
</gene>
<organism evidence="3 4">
    <name type="scientific">Rhodococcus hoagii</name>
    <name type="common">Corynebacterium equii</name>
    <dbReference type="NCBI Taxonomy" id="43767"/>
    <lineage>
        <taxon>Bacteria</taxon>
        <taxon>Bacillati</taxon>
        <taxon>Actinomycetota</taxon>
        <taxon>Actinomycetes</taxon>
        <taxon>Mycobacteriales</taxon>
        <taxon>Nocardiaceae</taxon>
        <taxon>Prescottella</taxon>
    </lineage>
</organism>
<evidence type="ECO:0000313" key="2">
    <source>
        <dbReference type="EMBL" id="MBM4567397.1"/>
    </source>
</evidence>
<proteinExistence type="predicted"/>
<evidence type="ECO:0000313" key="3">
    <source>
        <dbReference type="EMBL" id="NKT78112.1"/>
    </source>
</evidence>
<dbReference type="InterPro" id="IPR029432">
    <property type="entry name" value="Gp28/Gp37-like_dom"/>
</dbReference>
<dbReference type="Proteomes" id="UP000603463">
    <property type="component" value="Unassembled WGS sequence"/>
</dbReference>
<sequence length="547" mass="61238">MTTVQTIDFDAVFEQITAKIKAEAEERLIPPLVRIWDGDWNLRGICKQEIGAEFSFIDNETGVGMLEMPADYFLSEWLAAADERPTSNVHVTMDKDGARWGGRMSELQVIDDDRGRRVRVLFEHDYEELKHILAWPNPFMPIGFQFPKVWMQFGRARTALKTTLYVNLHRLEKSPSWVAGNPLTVSAMNAVDDLNTWSQVVKPDLTPDTSVGAIVRSRMKTIHEASRKQVADGQLSWEPRRYLQGDPPPWPGANLRHGTLVWDLIDKSGWNTGTSFGGSIFSGLIRQFTSIGADGLEESLETVADPNVPAAYSQPGVKGSDPSMPAVVYREGEFTGIQSSRYSLKPARDRQIVAGGNSMPMVNETIGAAIEMAGDLTAMIPGVPPLGGVANEILRPLYTDVVLAFGKWDNITRAQRMGWSHYHERFQEGADRAYTVAWLLAMRTGRWETREQHSVTLEVADGAPWKIGQNGFGHYFLGDRIGFSLKAPLAPGRIIVERVSELTLSWDRDTTPTWRIQVGQRKHEDPVLKAFEQMQEFMGLLQDLGVI</sequence>
<dbReference type="EMBL" id="WVBC01000030">
    <property type="protein sequence ID" value="NKT78112.1"/>
    <property type="molecule type" value="Genomic_DNA"/>
</dbReference>
<comment type="caution">
    <text evidence="3">The sequence shown here is derived from an EMBL/GenBank/DDBJ whole genome shotgun (WGS) entry which is preliminary data.</text>
</comment>
<dbReference type="Proteomes" id="UP000808906">
    <property type="component" value="Unassembled WGS sequence"/>
</dbReference>
<dbReference type="RefSeq" id="WP_084962037.1">
    <property type="nucleotide sequence ID" value="NZ_JAJNNF010000048.1"/>
</dbReference>
<reference evidence="3" key="2">
    <citation type="journal article" date="2020" name="Environ. Microbiol.">
        <title>The novel and transferable erm(51) gene confers Macrolides, Lincosamides, and Streptogramins B (MLSB) resistance to clonal Rhodococcus equi in the environment.</title>
        <authorList>
            <person name="Huber L."/>
            <person name="Giguere S."/>
            <person name="Slovis N.M."/>
            <person name="Alvarez-Narvaez S."/>
            <person name="Hart K.A."/>
            <person name="Greiter M."/>
            <person name="Morris E.R.A."/>
            <person name="Cohen N.D."/>
        </authorList>
    </citation>
    <scope>NUCLEOTIDE SEQUENCE</scope>
    <source>
        <strain evidence="3">Lh_116_1</strain>
    </source>
</reference>
<evidence type="ECO:0000313" key="4">
    <source>
        <dbReference type="Proteomes" id="UP000603463"/>
    </source>
</evidence>
<dbReference type="Pfam" id="PF14594">
    <property type="entry name" value="Sipho_Gp37"/>
    <property type="match status" value="1"/>
</dbReference>
<dbReference type="EMBL" id="WUXR01000012">
    <property type="protein sequence ID" value="MBM4567397.1"/>
    <property type="molecule type" value="Genomic_DNA"/>
</dbReference>
<dbReference type="AlphaFoldDB" id="A0A9Q4ZKG7"/>
<feature type="domain" description="Gp28/Gp37-like" evidence="1">
    <location>
        <begin position="33"/>
        <end position="519"/>
    </location>
</feature>
<reference evidence="2" key="1">
    <citation type="submission" date="2019-11" db="EMBL/GenBank/DDBJ databases">
        <title>Spread of Macrolides and rifampicin resistant Rhodococcus equi in clinical isolates in the USA.</title>
        <authorList>
            <person name="Alvarez-Narvaez S."/>
            <person name="Huber L."/>
            <person name="Cohen N.D."/>
            <person name="Slovis N."/>
            <person name="Greiter M."/>
            <person name="Giguere S."/>
            <person name="Hart K."/>
        </authorList>
    </citation>
    <scope>NUCLEOTIDE SEQUENCE</scope>
    <source>
        <strain evidence="2">Lh_17</strain>
    </source>
</reference>
<accession>A0A9Q4ZKG7</accession>
<name>A0A9Q4ZKG7_RHOHA</name>
<protein>
    <submittedName>
        <fullName evidence="3">Phage tail protein</fullName>
    </submittedName>
</protein>
<evidence type="ECO:0000259" key="1">
    <source>
        <dbReference type="Pfam" id="PF14594"/>
    </source>
</evidence>